<evidence type="ECO:0000313" key="1">
    <source>
        <dbReference type="EMBL" id="JAH06757.1"/>
    </source>
</evidence>
<proteinExistence type="predicted"/>
<protein>
    <submittedName>
        <fullName evidence="1">Uncharacterized protein</fullName>
    </submittedName>
</protein>
<accession>A0A0E9PR62</accession>
<dbReference type="EMBL" id="GBXM01101820">
    <property type="protein sequence ID" value="JAH06757.1"/>
    <property type="molecule type" value="Transcribed_RNA"/>
</dbReference>
<reference evidence="1" key="2">
    <citation type="journal article" date="2015" name="Fish Shellfish Immunol.">
        <title>Early steps in the European eel (Anguilla anguilla)-Vibrio vulnificus interaction in the gills: Role of the RtxA13 toxin.</title>
        <authorList>
            <person name="Callol A."/>
            <person name="Pajuelo D."/>
            <person name="Ebbesson L."/>
            <person name="Teles M."/>
            <person name="MacKenzie S."/>
            <person name="Amaro C."/>
        </authorList>
    </citation>
    <scope>NUCLEOTIDE SEQUENCE</scope>
</reference>
<sequence length="34" mass="3842">MPQQTLTLFRPPFSNFQPSSVGFHILTIVLSFCS</sequence>
<dbReference type="AlphaFoldDB" id="A0A0E9PR62"/>
<organism evidence="1">
    <name type="scientific">Anguilla anguilla</name>
    <name type="common">European freshwater eel</name>
    <name type="synonym">Muraena anguilla</name>
    <dbReference type="NCBI Taxonomy" id="7936"/>
    <lineage>
        <taxon>Eukaryota</taxon>
        <taxon>Metazoa</taxon>
        <taxon>Chordata</taxon>
        <taxon>Craniata</taxon>
        <taxon>Vertebrata</taxon>
        <taxon>Euteleostomi</taxon>
        <taxon>Actinopterygii</taxon>
        <taxon>Neopterygii</taxon>
        <taxon>Teleostei</taxon>
        <taxon>Anguilliformes</taxon>
        <taxon>Anguillidae</taxon>
        <taxon>Anguilla</taxon>
    </lineage>
</organism>
<reference evidence="1" key="1">
    <citation type="submission" date="2014-11" db="EMBL/GenBank/DDBJ databases">
        <authorList>
            <person name="Amaro Gonzalez C."/>
        </authorList>
    </citation>
    <scope>NUCLEOTIDE SEQUENCE</scope>
</reference>
<name>A0A0E9PR62_ANGAN</name>